<feature type="region of interest" description="Disordered" evidence="1">
    <location>
        <begin position="444"/>
        <end position="486"/>
    </location>
</feature>
<organism evidence="2 3">
    <name type="scientific">Claviceps humidiphila</name>
    <dbReference type="NCBI Taxonomy" id="1294629"/>
    <lineage>
        <taxon>Eukaryota</taxon>
        <taxon>Fungi</taxon>
        <taxon>Dikarya</taxon>
        <taxon>Ascomycota</taxon>
        <taxon>Pezizomycotina</taxon>
        <taxon>Sordariomycetes</taxon>
        <taxon>Hypocreomycetidae</taxon>
        <taxon>Hypocreales</taxon>
        <taxon>Clavicipitaceae</taxon>
        <taxon>Claviceps</taxon>
    </lineage>
</organism>
<evidence type="ECO:0000313" key="3">
    <source>
        <dbReference type="Proteomes" id="UP000732380"/>
    </source>
</evidence>
<dbReference type="AlphaFoldDB" id="A0A9P7TXI3"/>
<feature type="region of interest" description="Disordered" evidence="1">
    <location>
        <begin position="196"/>
        <end position="273"/>
    </location>
</feature>
<gene>
    <name evidence="2" type="ORF">E4U13_002087</name>
</gene>
<feature type="compositionally biased region" description="Low complexity" evidence="1">
    <location>
        <begin position="25"/>
        <end position="102"/>
    </location>
</feature>
<dbReference type="Proteomes" id="UP000732380">
    <property type="component" value="Unassembled WGS sequence"/>
</dbReference>
<feature type="region of interest" description="Disordered" evidence="1">
    <location>
        <begin position="25"/>
        <end position="129"/>
    </location>
</feature>
<sequence length="603" mass="65073">MGSPRKPFWNYPVEEVRDCITVRTVPDPVPTTSNSAAALQSSTPAAALQSSTPAAALPSSTPAAALPSSTPAAARTALPSSAPAAARTPLPSSAPAAARTPLPSSPPVVPGTVAPEEAPGQRRRPRPRATSAELITMFNNRNRNLAPEDDWSQCSNPVDVRRVQNRVSQRSYPTGMRRRIIERAAEEEAERMRANDALANSNGVPNTGMIDMSSLPDPTYTPLGGEWPQPPPDWDVVPGLESTQPARVLPPPPQATGSRQSQQLPPALRDPTFRPVWDDLFQSEEADMFEFDSYPDNQQGNAGSQSSSTPQVASSMSRTDAERLRSRRSPAGLYQTNRRAADLGNPTRDANWGASANPPNPFGFRSPQPSLSELGQMSLPALPQLQNRPVNRDTFGFSSLQPTPSVLGQMSLPQLPDRPVVPWEQVLDPRLQARVFIDPWNVTGAGPSSADEENIESATQVTQPVQPVQPAQPAQPAQPTQPTQDTGYGAFEDVATAYYATEPTPSMPLSPEDHVSRSKRLLKAIANAYYGTETVPDVERAVFLQHVLHTVTGMLASHTTGSSSQQAFLWQNRNDASARMTLGILGRIVQSEVRAIAEMQLDD</sequence>
<feature type="compositionally biased region" description="Polar residues" evidence="1">
    <location>
        <begin position="255"/>
        <end position="264"/>
    </location>
</feature>
<feature type="compositionally biased region" description="Low complexity" evidence="1">
    <location>
        <begin position="458"/>
        <end position="484"/>
    </location>
</feature>
<proteinExistence type="predicted"/>
<dbReference type="EMBL" id="SRQM01000189">
    <property type="protein sequence ID" value="KAG6116124.1"/>
    <property type="molecule type" value="Genomic_DNA"/>
</dbReference>
<keyword evidence="3" id="KW-1185">Reference proteome</keyword>
<feature type="region of interest" description="Disordered" evidence="1">
    <location>
        <begin position="292"/>
        <end position="374"/>
    </location>
</feature>
<feature type="compositionally biased region" description="Low complexity" evidence="1">
    <location>
        <begin position="297"/>
        <end position="317"/>
    </location>
</feature>
<protein>
    <submittedName>
        <fullName evidence="2">Uncharacterized protein</fullName>
    </submittedName>
</protein>
<evidence type="ECO:0000313" key="2">
    <source>
        <dbReference type="EMBL" id="KAG6116124.1"/>
    </source>
</evidence>
<comment type="caution">
    <text evidence="2">The sequence shown here is derived from an EMBL/GenBank/DDBJ whole genome shotgun (WGS) entry which is preliminary data.</text>
</comment>
<evidence type="ECO:0000256" key="1">
    <source>
        <dbReference type="SAM" id="MobiDB-lite"/>
    </source>
</evidence>
<reference evidence="2 3" key="1">
    <citation type="journal article" date="2020" name="bioRxiv">
        <title>Whole genome comparisons of ergot fungi reveals the divergence and evolution of species within the genus Claviceps are the result of varying mechanisms driving genome evolution and host range expansion.</title>
        <authorList>
            <person name="Wyka S.A."/>
            <person name="Mondo S.J."/>
            <person name="Liu M."/>
            <person name="Dettman J."/>
            <person name="Nalam V."/>
            <person name="Broders K.D."/>
        </authorList>
    </citation>
    <scope>NUCLEOTIDE SEQUENCE [LARGE SCALE GENOMIC DNA]</scope>
    <source>
        <strain evidence="2 3">LM576</strain>
    </source>
</reference>
<accession>A0A9P7TXI3</accession>
<name>A0A9P7TXI3_9HYPO</name>